<dbReference type="PROSITE" id="PS50181">
    <property type="entry name" value="FBOX"/>
    <property type="match status" value="1"/>
</dbReference>
<evidence type="ECO:0000313" key="3">
    <source>
        <dbReference type="Proteomes" id="UP000426265"/>
    </source>
</evidence>
<dbReference type="InterPro" id="IPR006527">
    <property type="entry name" value="F-box-assoc_dom_typ1"/>
</dbReference>
<sequence>MTIILPKFDTRPLHGNTEDQMMHVILPWELVEEILYRVPPLSLTRFKIVCKQWNTLFKSKSFVNNHLVRVRPQFLLWTDSKMYSVSVNLNDDPKIDMRELPLDIPYLNNFMRTYFTPCDGLLFCDSWSWRKKAAIWNPWLRQTKWIEYSKEKTFTFRGIGYDSGRPDKGHKIIGSSIYNKRKLIEDPLYRSVEIYTFETNGWKSMNTFSEEGEIRPLSDVSLNGNLYWVVSNGETHECFIESFDFSKEIYKCFCTLPWNYNSFHVPVLSTFRKDRLSVLKRKRMAKTNNIEIWVTKNKINDDGEPVAWIKFMTVSIAISSNSSPSFFIDNVYQKSFIMCCEDENNKLCVYIVRGNALTKIQIVGVDAKNYINHCSYVPSLIPVP</sequence>
<dbReference type="InterPro" id="IPR017451">
    <property type="entry name" value="F-box-assoc_interact_dom"/>
</dbReference>
<dbReference type="EMBL" id="CACRSJ010000104">
    <property type="protein sequence ID" value="VYS45823.1"/>
    <property type="molecule type" value="Genomic_DNA"/>
</dbReference>
<reference evidence="2 3" key="1">
    <citation type="submission" date="2019-11" db="EMBL/GenBank/DDBJ databases">
        <authorList>
            <person name="Jiao W.-B."/>
            <person name="Schneeberger K."/>
        </authorList>
    </citation>
    <scope>NUCLEOTIDE SEQUENCE [LARGE SCALE GENOMIC DNA]</scope>
    <source>
        <strain evidence="3">cv. An-1</strain>
    </source>
</reference>
<dbReference type="Pfam" id="PF07734">
    <property type="entry name" value="FBA_1"/>
    <property type="match status" value="1"/>
</dbReference>
<accession>A0A654E911</accession>
<proteinExistence type="predicted"/>
<dbReference type="NCBIfam" id="TIGR01640">
    <property type="entry name" value="F_box_assoc_1"/>
    <property type="match status" value="1"/>
</dbReference>
<dbReference type="CDD" id="cd22157">
    <property type="entry name" value="F-box_AtFBW1-like"/>
    <property type="match status" value="1"/>
</dbReference>
<feature type="domain" description="F-box" evidence="1">
    <location>
        <begin position="20"/>
        <end position="70"/>
    </location>
</feature>
<protein>
    <recommendedName>
        <fullName evidence="1">F-box domain-containing protein</fullName>
    </recommendedName>
</protein>
<dbReference type="Proteomes" id="UP000426265">
    <property type="component" value="Unassembled WGS sequence"/>
</dbReference>
<name>A0A654E911_ARATH</name>
<dbReference type="InterPro" id="IPR036047">
    <property type="entry name" value="F-box-like_dom_sf"/>
</dbReference>
<dbReference type="InterPro" id="IPR050796">
    <property type="entry name" value="SCF_F-box_component"/>
</dbReference>
<dbReference type="ExpressionAtlas" id="A0A654E911">
    <property type="expression patterns" value="baseline"/>
</dbReference>
<dbReference type="PANTHER" id="PTHR31672">
    <property type="entry name" value="BNACNNG10540D PROTEIN"/>
    <property type="match status" value="1"/>
</dbReference>
<dbReference type="AlphaFoldDB" id="A0A654E911"/>
<organism evidence="2 3">
    <name type="scientific">Arabidopsis thaliana</name>
    <name type="common">Mouse-ear cress</name>
    <dbReference type="NCBI Taxonomy" id="3702"/>
    <lineage>
        <taxon>Eukaryota</taxon>
        <taxon>Viridiplantae</taxon>
        <taxon>Streptophyta</taxon>
        <taxon>Embryophyta</taxon>
        <taxon>Tracheophyta</taxon>
        <taxon>Spermatophyta</taxon>
        <taxon>Magnoliopsida</taxon>
        <taxon>eudicotyledons</taxon>
        <taxon>Gunneridae</taxon>
        <taxon>Pentapetalae</taxon>
        <taxon>rosids</taxon>
        <taxon>malvids</taxon>
        <taxon>Brassicales</taxon>
        <taxon>Brassicaceae</taxon>
        <taxon>Camelineae</taxon>
        <taxon>Arabidopsis</taxon>
    </lineage>
</organism>
<gene>
    <name evidence="2" type="ORF">AN1_LOCUS1324</name>
</gene>
<evidence type="ECO:0000259" key="1">
    <source>
        <dbReference type="PROSITE" id="PS50181"/>
    </source>
</evidence>
<dbReference type="SUPFAM" id="SSF81383">
    <property type="entry name" value="F-box domain"/>
    <property type="match status" value="1"/>
</dbReference>
<dbReference type="PANTHER" id="PTHR31672:SF13">
    <property type="entry name" value="F-BOX PROTEIN CPR30-LIKE"/>
    <property type="match status" value="1"/>
</dbReference>
<dbReference type="Pfam" id="PF00646">
    <property type="entry name" value="F-box"/>
    <property type="match status" value="1"/>
</dbReference>
<dbReference type="InterPro" id="IPR001810">
    <property type="entry name" value="F-box_dom"/>
</dbReference>
<dbReference type="SMART" id="SM00256">
    <property type="entry name" value="FBOX"/>
    <property type="match status" value="1"/>
</dbReference>
<dbReference type="Gene3D" id="1.20.1280.50">
    <property type="match status" value="1"/>
</dbReference>
<evidence type="ECO:0000313" key="2">
    <source>
        <dbReference type="EMBL" id="VYS45823.1"/>
    </source>
</evidence>